<keyword evidence="5" id="KW-1185">Reference proteome</keyword>
<dbReference type="Proteomes" id="UP000595857">
    <property type="component" value="Chromosome"/>
</dbReference>
<dbReference type="InterPro" id="IPR035093">
    <property type="entry name" value="RelE/ParE_toxin_dom_sf"/>
</dbReference>
<sequence>MSLAREYKLRPKADADLEGIWFYSLDRWSLDQADNYTDQVLATLNELASGTRRGSVVPHLVDVLRCPVGSHAIFYQERPDVIDVVRILHQNMDPRRHLT</sequence>
<evidence type="ECO:0000256" key="3">
    <source>
        <dbReference type="PIRNR" id="PIRNR029218"/>
    </source>
</evidence>
<proteinExistence type="inferred from homology"/>
<organism evidence="4 5">
    <name type="scientific">Devosia rhizoryzae</name>
    <dbReference type="NCBI Taxonomy" id="2774137"/>
    <lineage>
        <taxon>Bacteria</taxon>
        <taxon>Pseudomonadati</taxon>
        <taxon>Pseudomonadota</taxon>
        <taxon>Alphaproteobacteria</taxon>
        <taxon>Hyphomicrobiales</taxon>
        <taxon>Devosiaceae</taxon>
        <taxon>Devosia</taxon>
    </lineage>
</organism>
<reference evidence="4 5" key="1">
    <citation type="submission" date="2021-01" db="EMBL/GenBank/DDBJ databases">
        <title>Genome seq and assembly of Devosia sp. LEGU1.</title>
        <authorList>
            <person name="Chhetri G."/>
        </authorList>
    </citation>
    <scope>NUCLEOTIDE SEQUENCE [LARGE SCALE GENOMIC DNA]</scope>
    <source>
        <strain evidence="4 5">LEGU1</strain>
    </source>
</reference>
<name>A0ABX7C4R2_9HYPH</name>
<evidence type="ECO:0000313" key="5">
    <source>
        <dbReference type="Proteomes" id="UP000595857"/>
    </source>
</evidence>
<dbReference type="Pfam" id="PF05016">
    <property type="entry name" value="ParE_toxin"/>
    <property type="match status" value="1"/>
</dbReference>
<comment type="similarity">
    <text evidence="1 3">Belongs to the RelE toxin family.</text>
</comment>
<gene>
    <name evidence="4" type="ORF">JI748_16140</name>
</gene>
<dbReference type="EMBL" id="CP068046">
    <property type="protein sequence ID" value="QQR39232.1"/>
    <property type="molecule type" value="Genomic_DNA"/>
</dbReference>
<dbReference type="InterPro" id="IPR028344">
    <property type="entry name" value="ParE1/4"/>
</dbReference>
<evidence type="ECO:0000256" key="1">
    <source>
        <dbReference type="ARBA" id="ARBA00006226"/>
    </source>
</evidence>
<dbReference type="Gene3D" id="3.30.2310.20">
    <property type="entry name" value="RelE-like"/>
    <property type="match status" value="1"/>
</dbReference>
<dbReference type="PANTHER" id="PTHR33755">
    <property type="entry name" value="TOXIN PARE1-RELATED"/>
    <property type="match status" value="1"/>
</dbReference>
<evidence type="ECO:0000313" key="4">
    <source>
        <dbReference type="EMBL" id="QQR39232.1"/>
    </source>
</evidence>
<dbReference type="InterPro" id="IPR051803">
    <property type="entry name" value="TA_system_RelE-like_toxin"/>
</dbReference>
<protein>
    <recommendedName>
        <fullName evidence="3">Toxin</fullName>
    </recommendedName>
</protein>
<dbReference type="InterPro" id="IPR007712">
    <property type="entry name" value="RelE/ParE_toxin"/>
</dbReference>
<evidence type="ECO:0000256" key="2">
    <source>
        <dbReference type="ARBA" id="ARBA00022649"/>
    </source>
</evidence>
<dbReference type="PIRSF" id="PIRSF029218">
    <property type="entry name" value="ParE"/>
    <property type="match status" value="1"/>
</dbReference>
<dbReference type="PANTHER" id="PTHR33755:SF9">
    <property type="entry name" value="TOXIN PARE1"/>
    <property type="match status" value="1"/>
</dbReference>
<accession>A0ABX7C4R2</accession>
<keyword evidence="2" id="KW-1277">Toxin-antitoxin system</keyword>